<feature type="compositionally biased region" description="Low complexity" evidence="4">
    <location>
        <begin position="467"/>
        <end position="478"/>
    </location>
</feature>
<dbReference type="PANTHER" id="PTHR12526">
    <property type="entry name" value="GLYCOSYLTRANSFERASE"/>
    <property type="match status" value="1"/>
</dbReference>
<dbReference type="AlphaFoldDB" id="E4N0C4"/>
<dbReference type="PANTHER" id="PTHR12526:SF635">
    <property type="entry name" value="GLYCOSYL TRANSFERASE GROUP 1"/>
    <property type="match status" value="1"/>
</dbReference>
<evidence type="ECO:0000259" key="5">
    <source>
        <dbReference type="Pfam" id="PF13439"/>
    </source>
</evidence>
<keyword evidence="3 6" id="KW-0808">Transferase</keyword>
<organism evidence="6 7">
    <name type="scientific">Kitasatospora setae (strain ATCC 33774 / DSM 43861 / JCM 3304 / KCC A-0304 / NBRC 14216 / KM-6054)</name>
    <name type="common">Streptomyces setae</name>
    <dbReference type="NCBI Taxonomy" id="452652"/>
    <lineage>
        <taxon>Bacteria</taxon>
        <taxon>Bacillati</taxon>
        <taxon>Actinomycetota</taxon>
        <taxon>Actinomycetes</taxon>
        <taxon>Kitasatosporales</taxon>
        <taxon>Streptomycetaceae</taxon>
        <taxon>Kitasatospora</taxon>
    </lineage>
</organism>
<evidence type="ECO:0000313" key="7">
    <source>
        <dbReference type="Proteomes" id="UP000007076"/>
    </source>
</evidence>
<evidence type="ECO:0000313" key="6">
    <source>
        <dbReference type="EMBL" id="BAJ31452.1"/>
    </source>
</evidence>
<dbReference type="Gene3D" id="3.40.50.2000">
    <property type="entry name" value="Glycogen Phosphorylase B"/>
    <property type="match status" value="2"/>
</dbReference>
<dbReference type="Pfam" id="PF13692">
    <property type="entry name" value="Glyco_trans_1_4"/>
    <property type="match status" value="1"/>
</dbReference>
<dbReference type="STRING" id="452652.KSE_56790"/>
<proteinExistence type="predicted"/>
<name>E4N0C4_KITSK</name>
<dbReference type="HOGENOM" id="CLU_009583_0_3_11"/>
<accession>E4N0C4</accession>
<feature type="compositionally biased region" description="Basic and acidic residues" evidence="4">
    <location>
        <begin position="394"/>
        <end position="405"/>
    </location>
</feature>
<dbReference type="SUPFAM" id="SSF53756">
    <property type="entry name" value="UDP-Glycosyltransferase/glycogen phosphorylase"/>
    <property type="match status" value="1"/>
</dbReference>
<dbReference type="EMBL" id="AP010968">
    <property type="protein sequence ID" value="BAJ31452.1"/>
    <property type="molecule type" value="Genomic_DNA"/>
</dbReference>
<dbReference type="InterPro" id="IPR028098">
    <property type="entry name" value="Glyco_trans_4-like_N"/>
</dbReference>
<evidence type="ECO:0000256" key="1">
    <source>
        <dbReference type="ARBA" id="ARBA00021292"/>
    </source>
</evidence>
<evidence type="ECO:0000256" key="2">
    <source>
        <dbReference type="ARBA" id="ARBA00022676"/>
    </source>
</evidence>
<dbReference type="CAZy" id="GT4">
    <property type="family name" value="Glycosyltransferase Family 4"/>
</dbReference>
<dbReference type="PATRIC" id="fig|452652.3.peg.5687"/>
<feature type="domain" description="Glycosyltransferase subfamily 4-like N-terminal" evidence="5">
    <location>
        <begin position="13"/>
        <end position="173"/>
    </location>
</feature>
<dbReference type="KEGG" id="ksk:KSE_56790"/>
<feature type="compositionally biased region" description="Low complexity" evidence="4">
    <location>
        <begin position="435"/>
        <end position="449"/>
    </location>
</feature>
<feature type="compositionally biased region" description="Low complexity" evidence="4">
    <location>
        <begin position="516"/>
        <end position="541"/>
    </location>
</feature>
<sequence>MKVLHVVTGLHAGGAERQLALLLRHLPADQRHEVATLSNPGTVARELRAAGFTVHHLDMRGNRDLGVLPRLTRLIRAGRYDLVHTHLYRAMLYGRLAARLAGVRAVLATEHSLQTGVIEGRPTSRGVKALYLGAERLGSTTLAVSGQVAAVLDQWGVPADRVRLLPNGVDAARYRFTPTERAAHRGRLRARLGLPIGAFVIGAVGRLVPGKRFHVPLEALPRLTDARLLLIGEGPERPALLDLATRLGVRDRLVLTGERDDVPELLTAADVLVSPSREETFGLAALEGLAAGLPLLHSACPALAELPPDAAPHARLLPSEPEPYARELALLATTRPGPHPAPPAVAHYDIARIAAELATLYRESAAAAPTRRTAADAGAGAAAVPGGAGPGSAGDDRTTRFRSGHDPAAAPGEEPRSPAPARALRGRAGREPARRAGTPVEASGPVARSGGRRGRSGREPGVPAPAPAAAVRGGAPDGSTGRAPVGLAALIAGLRSRVRREPAATPDGGGPRPAVSAPEPARPAQPAAKPVAKPAGSAKSANPAANPVGSVPPARRAGRKGGARRGAGGRP</sequence>
<keyword evidence="2" id="KW-0328">Glycosyltransferase</keyword>
<dbReference type="eggNOG" id="COG0438">
    <property type="taxonomic scope" value="Bacteria"/>
</dbReference>
<evidence type="ECO:0000256" key="4">
    <source>
        <dbReference type="SAM" id="MobiDB-lite"/>
    </source>
</evidence>
<feature type="region of interest" description="Disordered" evidence="4">
    <location>
        <begin position="498"/>
        <end position="571"/>
    </location>
</feature>
<evidence type="ECO:0000256" key="3">
    <source>
        <dbReference type="ARBA" id="ARBA00022679"/>
    </source>
</evidence>
<protein>
    <recommendedName>
        <fullName evidence="1">D-inositol 3-phosphate glycosyltransferase</fullName>
    </recommendedName>
</protein>
<dbReference type="Pfam" id="PF13439">
    <property type="entry name" value="Glyco_transf_4"/>
    <property type="match status" value="1"/>
</dbReference>
<reference evidence="6 7" key="1">
    <citation type="journal article" date="2010" name="DNA Res.">
        <title>Genome sequence of Kitasatospora setae NBRC 14216T: an evolutionary snapshot of the family Streptomycetaceae.</title>
        <authorList>
            <person name="Ichikawa N."/>
            <person name="Oguchi A."/>
            <person name="Ikeda H."/>
            <person name="Ishikawa J."/>
            <person name="Kitani S."/>
            <person name="Watanabe Y."/>
            <person name="Nakamura S."/>
            <person name="Katano Y."/>
            <person name="Kishi E."/>
            <person name="Sasagawa M."/>
            <person name="Ankai A."/>
            <person name="Fukui S."/>
            <person name="Hashimoto Y."/>
            <person name="Kamata S."/>
            <person name="Otoguro M."/>
            <person name="Tanikawa S."/>
            <person name="Nihira T."/>
            <person name="Horinouchi S."/>
            <person name="Ohnishi Y."/>
            <person name="Hayakawa M."/>
            <person name="Kuzuyama T."/>
            <person name="Arisawa A."/>
            <person name="Nomoto F."/>
            <person name="Miura H."/>
            <person name="Takahashi Y."/>
            <person name="Fujita N."/>
        </authorList>
    </citation>
    <scope>NUCLEOTIDE SEQUENCE [LARGE SCALE GENOMIC DNA]</scope>
    <source>
        <strain evidence="7">ATCC 33774 / DSM 43861 / JCM 3304 / KCC A-0304 / NBRC 14216 / KM-6054</strain>
    </source>
</reference>
<keyword evidence="7" id="KW-1185">Reference proteome</keyword>
<gene>
    <name evidence="6" type="ordered locus">KSE_56790</name>
</gene>
<dbReference type="Proteomes" id="UP000007076">
    <property type="component" value="Chromosome"/>
</dbReference>
<dbReference type="GO" id="GO:0016757">
    <property type="term" value="F:glycosyltransferase activity"/>
    <property type="evidence" value="ECO:0007669"/>
    <property type="project" value="UniProtKB-KW"/>
</dbReference>
<feature type="region of interest" description="Disordered" evidence="4">
    <location>
        <begin position="378"/>
        <end position="483"/>
    </location>
</feature>